<reference evidence="11" key="1">
    <citation type="submission" date="2015-05" db="UniProtKB">
        <authorList>
            <consortium name="EnsemblMetazoa"/>
        </authorList>
    </citation>
    <scope>IDENTIFICATION</scope>
</reference>
<evidence type="ECO:0000256" key="7">
    <source>
        <dbReference type="ARBA" id="ARBA00022801"/>
    </source>
</evidence>
<dbReference type="InterPro" id="IPR001352">
    <property type="entry name" value="RNase_HII/HIII"/>
</dbReference>
<dbReference type="PROSITE" id="PS51975">
    <property type="entry name" value="RNASE_H_2"/>
    <property type="match status" value="1"/>
</dbReference>
<feature type="binding site" evidence="9">
    <location>
        <position position="153"/>
    </location>
    <ligand>
        <name>a divalent metal cation</name>
        <dbReference type="ChEBI" id="CHEBI:60240"/>
    </ligand>
</feature>
<comment type="function">
    <text evidence="8">Catalytic subunit of RNase HII, an endonuclease that specifically degrades the RNA of RNA:DNA hybrids. Participates in DNA replication, possibly by mediating the removal of lagging-strand Okazaki fragment RNA primers during DNA replication. Mediates the excision of single ribonucleotides from DNA:RNA duplexes.</text>
</comment>
<dbReference type="InterPro" id="IPR036397">
    <property type="entry name" value="RNaseH_sf"/>
</dbReference>
<organism evidence="11 12">
    <name type="scientific">Rhodnius prolixus</name>
    <name type="common">Triatomid bug</name>
    <dbReference type="NCBI Taxonomy" id="13249"/>
    <lineage>
        <taxon>Eukaryota</taxon>
        <taxon>Metazoa</taxon>
        <taxon>Ecdysozoa</taxon>
        <taxon>Arthropoda</taxon>
        <taxon>Hexapoda</taxon>
        <taxon>Insecta</taxon>
        <taxon>Pterygota</taxon>
        <taxon>Neoptera</taxon>
        <taxon>Paraneoptera</taxon>
        <taxon>Hemiptera</taxon>
        <taxon>Heteroptera</taxon>
        <taxon>Panheteroptera</taxon>
        <taxon>Cimicomorpha</taxon>
        <taxon>Reduviidae</taxon>
        <taxon>Triatominae</taxon>
        <taxon>Rhodnius</taxon>
    </lineage>
</organism>
<dbReference type="PANTHER" id="PTHR10954">
    <property type="entry name" value="RIBONUCLEASE H2 SUBUNIT A"/>
    <property type="match status" value="1"/>
</dbReference>
<dbReference type="Pfam" id="PF01351">
    <property type="entry name" value="RNase_HII"/>
    <property type="match status" value="1"/>
</dbReference>
<dbReference type="CDD" id="cd07181">
    <property type="entry name" value="RNase_HII_eukaryota_like"/>
    <property type="match status" value="1"/>
</dbReference>
<protein>
    <recommendedName>
        <fullName evidence="10">Ribonuclease</fullName>
        <ecNumber evidence="10">3.1.26.4</ecNumber>
    </recommendedName>
</protein>
<keyword evidence="12" id="KW-1185">Reference proteome</keyword>
<feature type="binding site" evidence="9">
    <location>
        <position position="47"/>
    </location>
    <ligand>
        <name>a divalent metal cation</name>
        <dbReference type="ChEBI" id="CHEBI:60240"/>
    </ligand>
</feature>
<dbReference type="EC" id="3.1.26.4" evidence="10"/>
<dbReference type="EnsemblMetazoa" id="RPRC010029-RA">
    <property type="protein sequence ID" value="RPRC010029-PA"/>
    <property type="gene ID" value="RPRC010029"/>
</dbReference>
<comment type="cofactor">
    <cofactor evidence="9">
        <name>Mn(2+)</name>
        <dbReference type="ChEBI" id="CHEBI:29035"/>
    </cofactor>
    <cofactor evidence="9">
        <name>Mg(2+)</name>
        <dbReference type="ChEBI" id="CHEBI:18420"/>
    </cofactor>
    <text evidence="9">Manganese or magnesium. Binds 1 divalent metal ion per monomer in the absence of substrate. May bind a second metal ion after substrate binding.</text>
</comment>
<dbReference type="Gene3D" id="1.10.10.460">
    <property type="entry name" value="Ribonuclease hii. Domain 2"/>
    <property type="match status" value="1"/>
</dbReference>
<proteinExistence type="inferred from homology"/>
<sequence length="307" mass="34483">MASKVHISSTEDLQSVADTQDKKRNFYISSSVPEICKNEPCVAGIDEAGRGPVLGPMVYGICYCPKLKEDQLKETGCADSKTLTEEKREKILNLVCSEGYIGWEVDVISPNFISNCMLRRQKYSLNEISHNSAITLIKRAIEAGVKVTDVFVDTVGPAEKYEEKLKSFFPELNITVAKKADSKFPVVGAASICAKVTRDICLKTWTFPELSESTAAELSWGSGYPNDPETKKFLMNNIDQIFGFSQLVRFSWSTAEKVLEENAITVEWDEEDLPKQTRSMKSFFGKSNGHPKHRYFKDRNLTSVVKF</sequence>
<evidence type="ECO:0000256" key="8">
    <source>
        <dbReference type="ARBA" id="ARBA00024981"/>
    </source>
</evidence>
<evidence type="ECO:0000256" key="1">
    <source>
        <dbReference type="ARBA" id="ARBA00000077"/>
    </source>
</evidence>
<dbReference type="FunFam" id="1.10.10.460:FF:000001">
    <property type="entry name" value="Ribonuclease"/>
    <property type="match status" value="1"/>
</dbReference>
<feature type="binding site" evidence="9">
    <location>
        <position position="46"/>
    </location>
    <ligand>
        <name>a divalent metal cation</name>
        <dbReference type="ChEBI" id="CHEBI:60240"/>
    </ligand>
</feature>
<keyword evidence="5 9" id="KW-0479">Metal-binding</keyword>
<dbReference type="GO" id="GO:0043137">
    <property type="term" value="P:DNA replication, removal of RNA primer"/>
    <property type="evidence" value="ECO:0007669"/>
    <property type="project" value="TreeGrafter"/>
</dbReference>
<evidence type="ECO:0000256" key="3">
    <source>
        <dbReference type="ARBA" id="ARBA00007058"/>
    </source>
</evidence>
<dbReference type="HOGENOM" id="CLU_036532_0_3_1"/>
<dbReference type="InParanoid" id="T1I159"/>
<dbReference type="SUPFAM" id="SSF53098">
    <property type="entry name" value="Ribonuclease H-like"/>
    <property type="match status" value="1"/>
</dbReference>
<dbReference type="STRING" id="13249.T1I159"/>
<evidence type="ECO:0000256" key="5">
    <source>
        <dbReference type="ARBA" id="ARBA00022723"/>
    </source>
</evidence>
<dbReference type="FunFam" id="3.30.420.10:FF:000016">
    <property type="entry name" value="Ribonuclease"/>
    <property type="match status" value="1"/>
</dbReference>
<dbReference type="FunCoup" id="T1I159">
    <property type="interactions" value="467"/>
</dbReference>
<dbReference type="VEuPathDB" id="VectorBase:RPRC010029"/>
<dbReference type="GO" id="GO:0003723">
    <property type="term" value="F:RNA binding"/>
    <property type="evidence" value="ECO:0007669"/>
    <property type="project" value="UniProtKB-UniRule"/>
</dbReference>
<keyword evidence="6 9" id="KW-0255">Endonuclease</keyword>
<comment type="function">
    <text evidence="10">Endonuclease that specifically degrades the RNA of RNA-DNA hybrids.</text>
</comment>
<accession>T1I159</accession>
<dbReference type="Gene3D" id="3.30.420.10">
    <property type="entry name" value="Ribonuclease H-like superfamily/Ribonuclease H"/>
    <property type="match status" value="1"/>
</dbReference>
<dbReference type="GO" id="GO:0006298">
    <property type="term" value="P:mismatch repair"/>
    <property type="evidence" value="ECO:0007669"/>
    <property type="project" value="TreeGrafter"/>
</dbReference>
<name>T1I159_RHOPR</name>
<dbReference type="Proteomes" id="UP000015103">
    <property type="component" value="Unassembled WGS sequence"/>
</dbReference>
<dbReference type="PANTHER" id="PTHR10954:SF7">
    <property type="entry name" value="RIBONUCLEASE H2 SUBUNIT A"/>
    <property type="match status" value="1"/>
</dbReference>
<comment type="cofactor">
    <cofactor evidence="2">
        <name>Mg(2+)</name>
        <dbReference type="ChEBI" id="CHEBI:18420"/>
    </cofactor>
</comment>
<evidence type="ECO:0000256" key="9">
    <source>
        <dbReference type="PROSITE-ProRule" id="PRU01319"/>
    </source>
</evidence>
<dbReference type="InterPro" id="IPR023160">
    <property type="entry name" value="RNase_HII_hlx-loop-hlx_cap_dom"/>
</dbReference>
<dbReference type="eggNOG" id="KOG2299">
    <property type="taxonomic scope" value="Eukaryota"/>
</dbReference>
<comment type="similarity">
    <text evidence="3">Belongs to the RNase HII family. Eukaryotic subfamily.</text>
</comment>
<dbReference type="EMBL" id="ACPB03020977">
    <property type="status" value="NOT_ANNOTATED_CDS"/>
    <property type="molecule type" value="Genomic_DNA"/>
</dbReference>
<dbReference type="GO" id="GO:0046872">
    <property type="term" value="F:metal ion binding"/>
    <property type="evidence" value="ECO:0007669"/>
    <property type="project" value="UniProtKB-KW"/>
</dbReference>
<dbReference type="GO" id="GO:0032299">
    <property type="term" value="C:ribonuclease H2 complex"/>
    <property type="evidence" value="ECO:0007669"/>
    <property type="project" value="UniProtKB-ARBA"/>
</dbReference>
<dbReference type="NCBIfam" id="TIGR00729">
    <property type="entry name" value="ribonuclease HII"/>
    <property type="match status" value="1"/>
</dbReference>
<dbReference type="InterPro" id="IPR024567">
    <property type="entry name" value="RNase_HII/HIII_dom"/>
</dbReference>
<dbReference type="OMA" id="REECRFF"/>
<evidence type="ECO:0000256" key="6">
    <source>
        <dbReference type="ARBA" id="ARBA00022759"/>
    </source>
</evidence>
<evidence type="ECO:0000256" key="10">
    <source>
        <dbReference type="RuleBase" id="RU003515"/>
    </source>
</evidence>
<evidence type="ECO:0000313" key="11">
    <source>
        <dbReference type="EnsemblMetazoa" id="RPRC010029-PA"/>
    </source>
</evidence>
<evidence type="ECO:0000256" key="2">
    <source>
        <dbReference type="ARBA" id="ARBA00001946"/>
    </source>
</evidence>
<comment type="catalytic activity">
    <reaction evidence="1 9 10">
        <text>Endonucleolytic cleavage to 5'-phosphomonoester.</text>
        <dbReference type="EC" id="3.1.26.4"/>
    </reaction>
</comment>
<evidence type="ECO:0000256" key="4">
    <source>
        <dbReference type="ARBA" id="ARBA00022722"/>
    </source>
</evidence>
<keyword evidence="4 9" id="KW-0540">Nuclease</keyword>
<keyword evidence="7 9" id="KW-0378">Hydrolase</keyword>
<dbReference type="InterPro" id="IPR012337">
    <property type="entry name" value="RNaseH-like_sf"/>
</dbReference>
<dbReference type="AlphaFoldDB" id="T1I159"/>
<evidence type="ECO:0000313" key="12">
    <source>
        <dbReference type="Proteomes" id="UP000015103"/>
    </source>
</evidence>
<dbReference type="GO" id="GO:0004523">
    <property type="term" value="F:RNA-DNA hybrid ribonuclease activity"/>
    <property type="evidence" value="ECO:0007669"/>
    <property type="project" value="UniProtKB-UniRule"/>
</dbReference>
<dbReference type="InterPro" id="IPR004649">
    <property type="entry name" value="RNase_H2_suA"/>
</dbReference>